<dbReference type="AlphaFoldDB" id="A0A382XYF8"/>
<name>A0A382XYF8_9ZZZZ</name>
<dbReference type="PANTHER" id="PTHR43798:SF31">
    <property type="entry name" value="AB HYDROLASE SUPERFAMILY PROTEIN YCLE"/>
    <property type="match status" value="1"/>
</dbReference>
<dbReference type="GO" id="GO:0016787">
    <property type="term" value="F:hydrolase activity"/>
    <property type="evidence" value="ECO:0007669"/>
    <property type="project" value="UniProtKB-KW"/>
</dbReference>
<sequence length="160" mass="17670">MPYASSNGVKLYYEESGSGKPIIFVHEFGSDLREWEQQIRWFSREYRCIAYNARGYTPSDVPSDPEQYGYKHSVDDIANFMQDLKIDKAHIIGLSMGAYAALIFGLFYPNMAHSLVVAGVGSGAMPEHRQNFAEAANTIADKFINEGSESVADVLGLGSS</sequence>
<dbReference type="GO" id="GO:0016020">
    <property type="term" value="C:membrane"/>
    <property type="evidence" value="ECO:0007669"/>
    <property type="project" value="TreeGrafter"/>
</dbReference>
<evidence type="ECO:0000256" key="1">
    <source>
        <dbReference type="ARBA" id="ARBA00022801"/>
    </source>
</evidence>
<dbReference type="SUPFAM" id="SSF53474">
    <property type="entry name" value="alpha/beta-Hydrolases"/>
    <property type="match status" value="1"/>
</dbReference>
<gene>
    <name evidence="4" type="ORF">METZ01_LOCUS428798</name>
</gene>
<reference evidence="4" key="1">
    <citation type="submission" date="2018-05" db="EMBL/GenBank/DDBJ databases">
        <authorList>
            <person name="Lanie J.A."/>
            <person name="Ng W.-L."/>
            <person name="Kazmierczak K.M."/>
            <person name="Andrzejewski T.M."/>
            <person name="Davidsen T.M."/>
            <person name="Wayne K.J."/>
            <person name="Tettelin H."/>
            <person name="Glass J.I."/>
            <person name="Rusch D."/>
            <person name="Podicherti R."/>
            <person name="Tsui H.-C.T."/>
            <person name="Winkler M.E."/>
        </authorList>
    </citation>
    <scope>NUCLEOTIDE SEQUENCE</scope>
</reference>
<dbReference type="PANTHER" id="PTHR43798">
    <property type="entry name" value="MONOACYLGLYCEROL LIPASE"/>
    <property type="match status" value="1"/>
</dbReference>
<proteinExistence type="predicted"/>
<keyword evidence="2" id="KW-0472">Membrane</keyword>
<evidence type="ECO:0000256" key="2">
    <source>
        <dbReference type="SAM" id="Phobius"/>
    </source>
</evidence>
<organism evidence="4">
    <name type="scientific">marine metagenome</name>
    <dbReference type="NCBI Taxonomy" id="408172"/>
    <lineage>
        <taxon>unclassified sequences</taxon>
        <taxon>metagenomes</taxon>
        <taxon>ecological metagenomes</taxon>
    </lineage>
</organism>
<dbReference type="InterPro" id="IPR029058">
    <property type="entry name" value="AB_hydrolase_fold"/>
</dbReference>
<keyword evidence="2" id="KW-1133">Transmembrane helix</keyword>
<dbReference type="Gene3D" id="3.40.50.1820">
    <property type="entry name" value="alpha/beta hydrolase"/>
    <property type="match status" value="1"/>
</dbReference>
<keyword evidence="2" id="KW-0812">Transmembrane</keyword>
<feature type="domain" description="AB hydrolase-1" evidence="3">
    <location>
        <begin position="20"/>
        <end position="128"/>
    </location>
</feature>
<protein>
    <recommendedName>
        <fullName evidence="3">AB hydrolase-1 domain-containing protein</fullName>
    </recommendedName>
</protein>
<evidence type="ECO:0000259" key="3">
    <source>
        <dbReference type="Pfam" id="PF00561"/>
    </source>
</evidence>
<evidence type="ECO:0000313" key="4">
    <source>
        <dbReference type="EMBL" id="SVD75944.1"/>
    </source>
</evidence>
<feature type="transmembrane region" description="Helical" evidence="2">
    <location>
        <begin position="89"/>
        <end position="108"/>
    </location>
</feature>
<keyword evidence="1" id="KW-0378">Hydrolase</keyword>
<dbReference type="InterPro" id="IPR050266">
    <property type="entry name" value="AB_hydrolase_sf"/>
</dbReference>
<dbReference type="EMBL" id="UINC01171399">
    <property type="protein sequence ID" value="SVD75944.1"/>
    <property type="molecule type" value="Genomic_DNA"/>
</dbReference>
<accession>A0A382XYF8</accession>
<dbReference type="InterPro" id="IPR000073">
    <property type="entry name" value="AB_hydrolase_1"/>
</dbReference>
<feature type="non-terminal residue" evidence="4">
    <location>
        <position position="160"/>
    </location>
</feature>
<dbReference type="Pfam" id="PF00561">
    <property type="entry name" value="Abhydrolase_1"/>
    <property type="match status" value="1"/>
</dbReference>